<feature type="domain" description="DUF6434" evidence="1">
    <location>
        <begin position="4"/>
        <end position="66"/>
    </location>
</feature>
<dbReference type="EMBL" id="JAEUAO010000007">
    <property type="protein sequence ID" value="MBW9066034.1"/>
    <property type="molecule type" value="Genomic_DNA"/>
</dbReference>
<sequence length="73" mass="8639">MKDFDWHADAIDRNTAITASYRNTQNVRRFLTAHCGKDFAFDRPFMAWIKDGRAKTMGDLADEWMRLRKENGR</sequence>
<evidence type="ECO:0000259" key="1">
    <source>
        <dbReference type="Pfam" id="PF20026"/>
    </source>
</evidence>
<reference evidence="2 3" key="1">
    <citation type="journal article" date="2021" name="MBio">
        <title>Poor Competitiveness of Bradyrhizobium in Pigeon Pea Root Colonization in Indian Soils.</title>
        <authorList>
            <person name="Chalasani D."/>
            <person name="Basu A."/>
            <person name="Pullabhotla S.V.S.R.N."/>
            <person name="Jorrin B."/>
            <person name="Neal A.L."/>
            <person name="Poole P.S."/>
            <person name="Podile A.R."/>
            <person name="Tkacz A."/>
        </authorList>
    </citation>
    <scope>NUCLEOTIDE SEQUENCE [LARGE SCALE GENOMIC DNA]</scope>
    <source>
        <strain evidence="2 3">HU44</strain>
    </source>
</reference>
<organism evidence="2 3">
    <name type="scientific">Rhizobium herbae</name>
    <dbReference type="NCBI Taxonomy" id="508661"/>
    <lineage>
        <taxon>Bacteria</taxon>
        <taxon>Pseudomonadati</taxon>
        <taxon>Pseudomonadota</taxon>
        <taxon>Alphaproteobacteria</taxon>
        <taxon>Hyphomicrobiales</taxon>
        <taxon>Rhizobiaceae</taxon>
        <taxon>Rhizobium/Agrobacterium group</taxon>
        <taxon>Rhizobium</taxon>
    </lineage>
</organism>
<dbReference type="RefSeq" id="WP_220373976.1">
    <property type="nucleotide sequence ID" value="NZ_JAEUAO010000007.1"/>
</dbReference>
<keyword evidence="3" id="KW-1185">Reference proteome</keyword>
<dbReference type="Pfam" id="PF20026">
    <property type="entry name" value="DUF6434"/>
    <property type="match status" value="1"/>
</dbReference>
<dbReference type="Proteomes" id="UP000757604">
    <property type="component" value="Unassembled WGS sequence"/>
</dbReference>
<gene>
    <name evidence="2" type="ORF">JNB71_22255</name>
</gene>
<evidence type="ECO:0000313" key="3">
    <source>
        <dbReference type="Proteomes" id="UP000757604"/>
    </source>
</evidence>
<name>A0ABS7HGJ0_9HYPH</name>
<evidence type="ECO:0000313" key="2">
    <source>
        <dbReference type="EMBL" id="MBW9066034.1"/>
    </source>
</evidence>
<comment type="caution">
    <text evidence="2">The sequence shown here is derived from an EMBL/GenBank/DDBJ whole genome shotgun (WGS) entry which is preliminary data.</text>
</comment>
<accession>A0ABS7HGJ0</accession>
<protein>
    <recommendedName>
        <fullName evidence="1">DUF6434 domain-containing protein</fullName>
    </recommendedName>
</protein>
<proteinExistence type="predicted"/>
<dbReference type="InterPro" id="IPR045492">
    <property type="entry name" value="DUF6434"/>
</dbReference>